<keyword evidence="2" id="KW-0472">Membrane</keyword>
<keyword evidence="2" id="KW-0812">Transmembrane</keyword>
<proteinExistence type="predicted"/>
<feature type="region of interest" description="Disordered" evidence="1">
    <location>
        <begin position="1"/>
        <end position="32"/>
    </location>
</feature>
<feature type="transmembrane region" description="Helical" evidence="2">
    <location>
        <begin position="179"/>
        <end position="210"/>
    </location>
</feature>
<keyword evidence="2" id="KW-1133">Transmembrane helix</keyword>
<feature type="compositionally biased region" description="Low complexity" evidence="1">
    <location>
        <begin position="1"/>
        <end position="18"/>
    </location>
</feature>
<evidence type="ECO:0000313" key="4">
    <source>
        <dbReference type="Proteomes" id="UP000604241"/>
    </source>
</evidence>
<feature type="transmembrane region" description="Helical" evidence="2">
    <location>
        <begin position="151"/>
        <end position="173"/>
    </location>
</feature>
<keyword evidence="4" id="KW-1185">Reference proteome</keyword>
<feature type="transmembrane region" description="Helical" evidence="2">
    <location>
        <begin position="335"/>
        <end position="357"/>
    </location>
</feature>
<dbReference type="Proteomes" id="UP000604241">
    <property type="component" value="Unassembled WGS sequence"/>
</dbReference>
<name>A0ABR8QHL9_9CELL</name>
<evidence type="ECO:0000313" key="3">
    <source>
        <dbReference type="EMBL" id="MBD7919885.1"/>
    </source>
</evidence>
<organism evidence="3 4">
    <name type="scientific">Cellulomonas avistercoris</name>
    <dbReference type="NCBI Taxonomy" id="2762242"/>
    <lineage>
        <taxon>Bacteria</taxon>
        <taxon>Bacillati</taxon>
        <taxon>Actinomycetota</taxon>
        <taxon>Actinomycetes</taxon>
        <taxon>Micrococcales</taxon>
        <taxon>Cellulomonadaceae</taxon>
        <taxon>Cellulomonas</taxon>
    </lineage>
</organism>
<comment type="caution">
    <text evidence="3">The sequence shown here is derived from an EMBL/GenBank/DDBJ whole genome shotgun (WGS) entry which is preliminary data.</text>
</comment>
<gene>
    <name evidence="3" type="ORF">H9657_16560</name>
</gene>
<sequence length="727" mass="74077">MRSTPTDGPHAPAGDPAALTTGAGVDRADADGSSPVTPSLLFGSVVDGSVGEVRRRPVLLLPVALAFVAAALAGAVGAVVRAWTTPTLLKDGVLVHAGESGAAGLTSLLLGVVTGVLTVAALGGVVLAAPAVLFGRDLRVRDVVRELARRWAVLLVSLVGLSLATFVPVLLAVRVPWPLAAFVAVPAMVAAVLLVAGGAHVAVAALLHGVGLRTGVRRVRELRRCDGARVPLRRGRVLVVVVMAVAAALVVAVRWLVPDADGPLWPAARDLLQAVVGSLALTVAAAGLTWAHVSATSVAERQGVPPLAWRGLARVTDAPGRGEQGRAAGPGRSAAAGWASAAAAWALVPLLAVAPTLPQVTPALRPQILALPGSVTAPTITGTADGFLLLDHVDRGMDAFLCSPEEGCEHGEGMAEGGRFQYAAVAADPDGPGVVILAGVFPDDGANARYDLVTCAPTDCAGPGLRTTQVGIAEESASHNPALHAVAARDGAYAAVHPVGGPRDRELALTLCATARCPEPVTVPLGSTSGDDVVDVAIAPDGTVWVLRSQGAVLHLARVEPGSSALTDVQVLEPDTEHDSLYYGQGGDYGYSRVLALALRDDGSPVVLHRDLSDGGIELLGCVDAACSTTTSTRLPGGDARGAQLVVDGTGWPLVATAGQGVQLHACTDSACSDVRSALLSTWTPPTSSSEYVPFLATDAQDRPAVLVQRQYGDAVMVFCREPRCVS</sequence>
<evidence type="ECO:0000256" key="2">
    <source>
        <dbReference type="SAM" id="Phobius"/>
    </source>
</evidence>
<feature type="transmembrane region" description="Helical" evidence="2">
    <location>
        <begin position="237"/>
        <end position="256"/>
    </location>
</feature>
<protein>
    <submittedName>
        <fullName evidence="3">Uncharacterized protein</fullName>
    </submittedName>
</protein>
<accession>A0ABR8QHL9</accession>
<feature type="transmembrane region" description="Helical" evidence="2">
    <location>
        <begin position="58"/>
        <end position="83"/>
    </location>
</feature>
<evidence type="ECO:0000256" key="1">
    <source>
        <dbReference type="SAM" id="MobiDB-lite"/>
    </source>
</evidence>
<reference evidence="3 4" key="1">
    <citation type="submission" date="2020-08" db="EMBL/GenBank/DDBJ databases">
        <title>A Genomic Blueprint of the Chicken Gut Microbiome.</title>
        <authorList>
            <person name="Gilroy R."/>
            <person name="Ravi A."/>
            <person name="Getino M."/>
            <person name="Pursley I."/>
            <person name="Horton D.L."/>
            <person name="Alikhan N.-F."/>
            <person name="Baker D."/>
            <person name="Gharbi K."/>
            <person name="Hall N."/>
            <person name="Watson M."/>
            <person name="Adriaenssens E.M."/>
            <person name="Foster-Nyarko E."/>
            <person name="Jarju S."/>
            <person name="Secka A."/>
            <person name="Antonio M."/>
            <person name="Oren A."/>
            <person name="Chaudhuri R."/>
            <person name="La Ragione R.M."/>
            <person name="Hildebrand F."/>
            <person name="Pallen M.J."/>
        </authorList>
    </citation>
    <scope>NUCLEOTIDE SEQUENCE [LARGE SCALE GENOMIC DNA]</scope>
    <source>
        <strain evidence="3 4">Sa3CUA2</strain>
    </source>
</reference>
<dbReference type="EMBL" id="JACSQV010000017">
    <property type="protein sequence ID" value="MBD7919885.1"/>
    <property type="molecule type" value="Genomic_DNA"/>
</dbReference>
<feature type="transmembrane region" description="Helical" evidence="2">
    <location>
        <begin position="271"/>
        <end position="291"/>
    </location>
</feature>
<dbReference type="RefSeq" id="WP_191784539.1">
    <property type="nucleotide sequence ID" value="NZ_JACSQV010000017.1"/>
</dbReference>
<feature type="transmembrane region" description="Helical" evidence="2">
    <location>
        <begin position="103"/>
        <end position="130"/>
    </location>
</feature>